<evidence type="ECO:0000256" key="6">
    <source>
        <dbReference type="ARBA" id="ARBA00022989"/>
    </source>
</evidence>
<feature type="domain" description="Leucine-rich repeat-containing N-terminal plant-type" evidence="10">
    <location>
        <begin position="6"/>
        <end position="58"/>
    </location>
</feature>
<accession>A0A1R3IFG9</accession>
<dbReference type="InterPro" id="IPR013210">
    <property type="entry name" value="LRR_N_plant-typ"/>
</dbReference>
<keyword evidence="7" id="KW-0472">Membrane</keyword>
<dbReference type="Proteomes" id="UP000188268">
    <property type="component" value="Unassembled WGS sequence"/>
</dbReference>
<evidence type="ECO:0000259" key="10">
    <source>
        <dbReference type="Pfam" id="PF08263"/>
    </source>
</evidence>
<gene>
    <name evidence="11" type="ORF">CCACVL1_12470</name>
</gene>
<dbReference type="OrthoDB" id="1000113at2759"/>
<dbReference type="STRING" id="210143.A0A1R3IFG9"/>
<keyword evidence="12" id="KW-1185">Reference proteome</keyword>
<dbReference type="GO" id="GO:0016020">
    <property type="term" value="C:membrane"/>
    <property type="evidence" value="ECO:0007669"/>
    <property type="project" value="UniProtKB-SubCell"/>
</dbReference>
<keyword evidence="3" id="KW-0812">Transmembrane</keyword>
<dbReference type="AlphaFoldDB" id="A0A1R3IFG9"/>
<dbReference type="SUPFAM" id="SSF52058">
    <property type="entry name" value="L domain-like"/>
    <property type="match status" value="1"/>
</dbReference>
<dbReference type="OMA" id="NMFNINP"/>
<proteinExistence type="predicted"/>
<evidence type="ECO:0000256" key="9">
    <source>
        <dbReference type="ARBA" id="ARBA00023180"/>
    </source>
</evidence>
<keyword evidence="9" id="KW-0325">Glycoprotein</keyword>
<reference evidence="11 12" key="1">
    <citation type="submission" date="2013-09" db="EMBL/GenBank/DDBJ databases">
        <title>Corchorus capsularis genome sequencing.</title>
        <authorList>
            <person name="Alam M."/>
            <person name="Haque M.S."/>
            <person name="Islam M.S."/>
            <person name="Emdad E.M."/>
            <person name="Islam M.M."/>
            <person name="Ahmed B."/>
            <person name="Halim A."/>
            <person name="Hossen Q.M.M."/>
            <person name="Hossain M.Z."/>
            <person name="Ahmed R."/>
            <person name="Khan M.M."/>
            <person name="Islam R."/>
            <person name="Rashid M.M."/>
            <person name="Khan S.A."/>
            <person name="Rahman M.S."/>
            <person name="Alam M."/>
        </authorList>
    </citation>
    <scope>NUCLEOTIDE SEQUENCE [LARGE SCALE GENOMIC DNA]</scope>
    <source>
        <strain evidence="12">cv. CVL-1</strain>
        <tissue evidence="11">Whole seedling</tissue>
    </source>
</reference>
<comment type="subcellular location">
    <subcellularLocation>
        <location evidence="1">Membrane</location>
        <topology evidence="1">Single-pass type I membrane protein</topology>
    </subcellularLocation>
</comment>
<keyword evidence="5" id="KW-0677">Repeat</keyword>
<protein>
    <recommendedName>
        <fullName evidence="10">Leucine-rich repeat-containing N-terminal plant-type domain-containing protein</fullName>
    </recommendedName>
</protein>
<evidence type="ECO:0000256" key="5">
    <source>
        <dbReference type="ARBA" id="ARBA00022737"/>
    </source>
</evidence>
<keyword evidence="4" id="KW-0732">Signal</keyword>
<evidence type="ECO:0000313" key="12">
    <source>
        <dbReference type="Proteomes" id="UP000188268"/>
    </source>
</evidence>
<evidence type="ECO:0000256" key="2">
    <source>
        <dbReference type="ARBA" id="ARBA00022614"/>
    </source>
</evidence>
<dbReference type="Gene3D" id="3.80.10.10">
    <property type="entry name" value="Ribonuclease Inhibitor"/>
    <property type="match status" value="1"/>
</dbReference>
<dbReference type="InterPro" id="IPR032675">
    <property type="entry name" value="LRR_dom_sf"/>
</dbReference>
<dbReference type="InterPro" id="IPR046956">
    <property type="entry name" value="RLP23-like"/>
</dbReference>
<keyword evidence="2" id="KW-0433">Leucine-rich repeat</keyword>
<keyword evidence="6" id="KW-1133">Transmembrane helix</keyword>
<evidence type="ECO:0000256" key="8">
    <source>
        <dbReference type="ARBA" id="ARBA00023170"/>
    </source>
</evidence>
<dbReference type="EMBL" id="AWWV01010182">
    <property type="protein sequence ID" value="OMO81332.1"/>
    <property type="molecule type" value="Genomic_DNA"/>
</dbReference>
<dbReference type="PANTHER" id="PTHR48061">
    <property type="entry name" value="LEUCINE-RICH REPEAT RECEPTOR PROTEIN KINASE EMS1-LIKE-RELATED"/>
    <property type="match status" value="1"/>
</dbReference>
<evidence type="ECO:0000256" key="4">
    <source>
        <dbReference type="ARBA" id="ARBA00022729"/>
    </source>
</evidence>
<evidence type="ECO:0000256" key="3">
    <source>
        <dbReference type="ARBA" id="ARBA00022692"/>
    </source>
</evidence>
<organism evidence="11 12">
    <name type="scientific">Corchorus capsularis</name>
    <name type="common">Jute</name>
    <dbReference type="NCBI Taxonomy" id="210143"/>
    <lineage>
        <taxon>Eukaryota</taxon>
        <taxon>Viridiplantae</taxon>
        <taxon>Streptophyta</taxon>
        <taxon>Embryophyta</taxon>
        <taxon>Tracheophyta</taxon>
        <taxon>Spermatophyta</taxon>
        <taxon>Magnoliopsida</taxon>
        <taxon>eudicotyledons</taxon>
        <taxon>Gunneridae</taxon>
        <taxon>Pentapetalae</taxon>
        <taxon>rosids</taxon>
        <taxon>malvids</taxon>
        <taxon>Malvales</taxon>
        <taxon>Malvaceae</taxon>
        <taxon>Grewioideae</taxon>
        <taxon>Apeibeae</taxon>
        <taxon>Corchorus</taxon>
    </lineage>
</organism>
<dbReference type="Pfam" id="PF08263">
    <property type="entry name" value="LRRNT_2"/>
    <property type="match status" value="1"/>
</dbReference>
<keyword evidence="8" id="KW-0675">Receptor</keyword>
<evidence type="ECO:0000256" key="1">
    <source>
        <dbReference type="ARBA" id="ARBA00004479"/>
    </source>
</evidence>
<evidence type="ECO:0000256" key="7">
    <source>
        <dbReference type="ARBA" id="ARBA00023136"/>
    </source>
</evidence>
<dbReference type="Gramene" id="OMO81332">
    <property type="protein sequence ID" value="OMO81332"/>
    <property type="gene ID" value="CCACVL1_12470"/>
</dbReference>
<sequence length="106" mass="11358">SPACWDSERSALLQFKESFILNESVSDFPLAYPKVSSWKVEGQGGGGDCCSWDGVECDNSTGHVIGLDLSSSFLYGSIGSNSTLFHLNHLTSLNLSDNHFNGSAIP</sequence>
<evidence type="ECO:0000313" key="11">
    <source>
        <dbReference type="EMBL" id="OMO81332.1"/>
    </source>
</evidence>
<comment type="caution">
    <text evidence="11">The sequence shown here is derived from an EMBL/GenBank/DDBJ whole genome shotgun (WGS) entry which is preliminary data.</text>
</comment>
<dbReference type="PANTHER" id="PTHR48061:SF12">
    <property type="entry name" value="DISEASE RESISTANCE LIKE PROTEIN"/>
    <property type="match status" value="1"/>
</dbReference>
<name>A0A1R3IFG9_COCAP</name>
<feature type="non-terminal residue" evidence="11">
    <location>
        <position position="1"/>
    </location>
</feature>